<dbReference type="HOGENOM" id="CLU_005884_2_1_1"/>
<evidence type="ECO:0000313" key="8">
    <source>
        <dbReference type="Proteomes" id="UP000014978"/>
    </source>
</evidence>
<feature type="repeat" description="WD" evidence="5">
    <location>
        <begin position="441"/>
        <end position="482"/>
    </location>
</feature>
<dbReference type="EMBL" id="ATCN01000223">
    <property type="protein sequence ID" value="EPR79496.1"/>
    <property type="molecule type" value="Genomic_DNA"/>
</dbReference>
<dbReference type="GO" id="GO:0016251">
    <property type="term" value="F:RNA polymerase II general transcription initiation factor activity"/>
    <property type="evidence" value="ECO:0007669"/>
    <property type="project" value="TreeGrafter"/>
</dbReference>
<dbReference type="SUPFAM" id="SSF160897">
    <property type="entry name" value="Taf5 N-terminal domain-like"/>
    <property type="match status" value="1"/>
</dbReference>
<feature type="domain" description="TFIID subunit TAF5 NTD2" evidence="6">
    <location>
        <begin position="17"/>
        <end position="141"/>
    </location>
</feature>
<dbReference type="InterPro" id="IPR036322">
    <property type="entry name" value="WD40_repeat_dom_sf"/>
</dbReference>
<dbReference type="Pfam" id="PF00400">
    <property type="entry name" value="WD40"/>
    <property type="match status" value="5"/>
</dbReference>
<dbReference type="AlphaFoldDB" id="S7W9E2"/>
<dbReference type="InterPro" id="IPR020472">
    <property type="entry name" value="WD40_PAC1"/>
</dbReference>
<organism evidence="7 8">
    <name type="scientific">Spraguea lophii (strain 42_110)</name>
    <name type="common">Microsporidian parasite</name>
    <dbReference type="NCBI Taxonomy" id="1358809"/>
    <lineage>
        <taxon>Eukaryota</taxon>
        <taxon>Fungi</taxon>
        <taxon>Fungi incertae sedis</taxon>
        <taxon>Microsporidia</taxon>
        <taxon>Spragueidae</taxon>
        <taxon>Spraguea</taxon>
    </lineage>
</organism>
<dbReference type="InterPro" id="IPR001680">
    <property type="entry name" value="WD40_rpt"/>
</dbReference>
<dbReference type="Proteomes" id="UP000014978">
    <property type="component" value="Unassembled WGS sequence"/>
</dbReference>
<gene>
    <name evidence="7" type="ORF">SLOPH_1969</name>
</gene>
<protein>
    <submittedName>
        <fullName evidence="7">Transcription initiation factor TFIID 90KDa</fullName>
    </submittedName>
</protein>
<dbReference type="PANTHER" id="PTHR19879">
    <property type="entry name" value="TRANSCRIPTION INITIATION FACTOR TFIID"/>
    <property type="match status" value="1"/>
</dbReference>
<evidence type="ECO:0000256" key="5">
    <source>
        <dbReference type="PROSITE-ProRule" id="PRU00221"/>
    </source>
</evidence>
<proteinExistence type="predicted"/>
<evidence type="ECO:0000256" key="1">
    <source>
        <dbReference type="ARBA" id="ARBA00004123"/>
    </source>
</evidence>
<evidence type="ECO:0000256" key="2">
    <source>
        <dbReference type="ARBA" id="ARBA00022574"/>
    </source>
</evidence>
<dbReference type="PROSITE" id="PS50082">
    <property type="entry name" value="WD_REPEATS_2"/>
    <property type="match status" value="4"/>
</dbReference>
<dbReference type="GO" id="GO:0006367">
    <property type="term" value="P:transcription initiation at RNA polymerase II promoter"/>
    <property type="evidence" value="ECO:0007669"/>
    <property type="project" value="TreeGrafter"/>
</dbReference>
<dbReference type="InterPro" id="IPR037264">
    <property type="entry name" value="TFIID_NTD2_sf"/>
</dbReference>
<dbReference type="PANTHER" id="PTHR19879:SF1">
    <property type="entry name" value="CANNONBALL-RELATED"/>
    <property type="match status" value="1"/>
</dbReference>
<dbReference type="OMA" id="HLDMVHC"/>
<dbReference type="Pfam" id="PF04494">
    <property type="entry name" value="TFIID_NTD2"/>
    <property type="match status" value="1"/>
</dbReference>
<dbReference type="VEuPathDB" id="MicrosporidiaDB:SLOPH_1969"/>
<dbReference type="InterPro" id="IPR007582">
    <property type="entry name" value="TFIID_NTD2"/>
</dbReference>
<accession>S7W9E2</accession>
<dbReference type="SUPFAM" id="SSF50978">
    <property type="entry name" value="WD40 repeat-like"/>
    <property type="match status" value="1"/>
</dbReference>
<dbReference type="InParanoid" id="S7W9E2"/>
<dbReference type="Gene3D" id="1.25.40.500">
    <property type="entry name" value="TFIID subunit TAF5, NTD2 domain"/>
    <property type="match status" value="1"/>
</dbReference>
<dbReference type="PROSITE" id="PS50294">
    <property type="entry name" value="WD_REPEATS_REGION"/>
    <property type="match status" value="3"/>
</dbReference>
<dbReference type="GO" id="GO:0003743">
    <property type="term" value="F:translation initiation factor activity"/>
    <property type="evidence" value="ECO:0007669"/>
    <property type="project" value="UniProtKB-KW"/>
</dbReference>
<dbReference type="STRING" id="1358809.S7W9E2"/>
<keyword evidence="7" id="KW-0396">Initiation factor</keyword>
<dbReference type="PRINTS" id="PR00320">
    <property type="entry name" value="GPROTEINBRPT"/>
</dbReference>
<dbReference type="Gene3D" id="2.130.10.10">
    <property type="entry name" value="YVTN repeat-like/Quinoprotein amine dehydrogenase"/>
    <property type="match status" value="2"/>
</dbReference>
<keyword evidence="3" id="KW-0677">Repeat</keyword>
<keyword evidence="7" id="KW-0648">Protein biosynthesis</keyword>
<feature type="repeat" description="WD" evidence="5">
    <location>
        <begin position="315"/>
        <end position="356"/>
    </location>
</feature>
<dbReference type="InterPro" id="IPR015943">
    <property type="entry name" value="WD40/YVTN_repeat-like_dom_sf"/>
</dbReference>
<feature type="repeat" description="WD" evidence="5">
    <location>
        <begin position="483"/>
        <end position="515"/>
    </location>
</feature>
<comment type="subcellular location">
    <subcellularLocation>
        <location evidence="1">Nucleus</location>
    </subcellularLocation>
</comment>
<evidence type="ECO:0000256" key="4">
    <source>
        <dbReference type="ARBA" id="ARBA00023242"/>
    </source>
</evidence>
<keyword evidence="2 5" id="KW-0853">WD repeat</keyword>
<keyword evidence="8" id="KW-1185">Reference proteome</keyword>
<evidence type="ECO:0000313" key="7">
    <source>
        <dbReference type="EMBL" id="EPR79496.1"/>
    </source>
</evidence>
<dbReference type="CDD" id="cd00200">
    <property type="entry name" value="WD40"/>
    <property type="match status" value="1"/>
</dbReference>
<dbReference type="FunCoup" id="S7W9E2">
    <property type="interactions" value="105"/>
</dbReference>
<reference evidence="8" key="1">
    <citation type="journal article" date="2013" name="PLoS Genet.">
        <title>The genome of Spraguea lophii and the basis of host-microsporidian interactions.</title>
        <authorList>
            <person name="Campbell S.E."/>
            <person name="Williams T.A."/>
            <person name="Yousuf A."/>
            <person name="Soanes D.M."/>
            <person name="Paszkiewicz K.H."/>
            <person name="Williams B.A.P."/>
        </authorList>
    </citation>
    <scope>NUCLEOTIDE SEQUENCE [LARGE SCALE GENOMIC DNA]</scope>
    <source>
        <strain evidence="8">42_110</strain>
    </source>
</reference>
<keyword evidence="4" id="KW-0539">Nucleus</keyword>
<comment type="caution">
    <text evidence="7">The sequence shown here is derived from an EMBL/GenBank/DDBJ whole genome shotgun (WGS) entry which is preliminary data.</text>
</comment>
<dbReference type="OrthoDB" id="10266330at2759"/>
<dbReference type="SMART" id="SM00320">
    <property type="entry name" value="WD40"/>
    <property type="match status" value="6"/>
</dbReference>
<sequence>MENIQKLRTKGFGDNKIQSYQKLKSWIEDSLDSFRGDLLQLLYPLFVHYYLDFMSNDNIDEGKKFFESYSEDLKTNTKNNSELVILESISSPLHVRENSLSNLYRNNKYKISMGKYAFDLFINFLEENHLTYILKIVNQYLDIKIKIDIKPEECGVLDNNVNDVKLDLNTFLTNKRVEDAIINDEQYKYDHLESFVSSLKKHRESKNTEESKVCNFPASTIFTEIENLKDLCNRISISPSSLPSICCYTIHNTYGNLTAIEFSNDIKLLACGYKDSYIELYSLTEEPLKKLKTSAELGKTDKDDYFVDVGRNIKLIGHSSSVFSLKFSQSKKLLLSCSSDCSVKLWSLDLFTCISTFKSQGFPIWSVDFCPNDVYILSGSADKKMSMYSMMSNKEERIFTGFLSDVATVAFHPNGNYVFGGGCDNKIRMFNVQDGSCVRIFSGHTDIVTCLEVSYCGKYFLSGGKDKIIYLWDIETGASINKFVGHEKTIYSLSFSYFALVIASSAADNTVRLWDRSDHKGTCLGVYSTKSTPISAIKFGFRNILSVAGPFLGA</sequence>
<feature type="repeat" description="WD" evidence="5">
    <location>
        <begin position="399"/>
        <end position="440"/>
    </location>
</feature>
<dbReference type="GO" id="GO:0005669">
    <property type="term" value="C:transcription factor TFIID complex"/>
    <property type="evidence" value="ECO:0007669"/>
    <property type="project" value="TreeGrafter"/>
</dbReference>
<name>S7W9E2_SPRLO</name>
<dbReference type="CDD" id="cd08044">
    <property type="entry name" value="TAF5_NTD2"/>
    <property type="match status" value="1"/>
</dbReference>
<evidence type="ECO:0000259" key="6">
    <source>
        <dbReference type="Pfam" id="PF04494"/>
    </source>
</evidence>
<evidence type="ECO:0000256" key="3">
    <source>
        <dbReference type="ARBA" id="ARBA00022737"/>
    </source>
</evidence>